<dbReference type="PANTHER" id="PTHR42709">
    <property type="entry name" value="ALKALINE PHOSPHATASE LIKE PROTEIN"/>
    <property type="match status" value="1"/>
</dbReference>
<accession>A0A0A2XZU0</accession>
<protein>
    <submittedName>
        <fullName evidence="3">Membrane protein</fullName>
    </submittedName>
</protein>
<feature type="transmembrane region" description="Helical" evidence="1">
    <location>
        <begin position="100"/>
        <end position="117"/>
    </location>
</feature>
<feature type="transmembrane region" description="Helical" evidence="1">
    <location>
        <begin position="123"/>
        <end position="145"/>
    </location>
</feature>
<keyword evidence="1" id="KW-0812">Transmembrane</keyword>
<dbReference type="Proteomes" id="UP000030418">
    <property type="component" value="Unassembled WGS sequence"/>
</dbReference>
<dbReference type="InterPro" id="IPR032816">
    <property type="entry name" value="VTT_dom"/>
</dbReference>
<feature type="transmembrane region" description="Helical" evidence="1">
    <location>
        <begin position="20"/>
        <end position="37"/>
    </location>
</feature>
<dbReference type="InterPro" id="IPR051311">
    <property type="entry name" value="DedA_domain"/>
</dbReference>
<reference evidence="3 4" key="1">
    <citation type="submission" date="2014-08" db="EMBL/GenBank/DDBJ databases">
        <title>Chaperone-usher fimbriae in a diverse selection of Gallibacterium genomes.</title>
        <authorList>
            <person name="Kudirkiene E."/>
            <person name="Bager R.J."/>
            <person name="Johnson T.J."/>
            <person name="Bojesen A.M."/>
        </authorList>
    </citation>
    <scope>NUCLEOTIDE SEQUENCE [LARGE SCALE GENOMIC DNA]</scope>
    <source>
        <strain evidence="3 4">CCM5976</strain>
    </source>
</reference>
<organism evidence="3 4">
    <name type="scientific">Gallibacterium genomosp. 2</name>
    <dbReference type="NCBI Taxonomy" id="155517"/>
    <lineage>
        <taxon>Bacteria</taxon>
        <taxon>Pseudomonadati</taxon>
        <taxon>Pseudomonadota</taxon>
        <taxon>Gammaproteobacteria</taxon>
        <taxon>Pasteurellales</taxon>
        <taxon>Pasteurellaceae</taxon>
        <taxon>Gallibacterium</taxon>
    </lineage>
</organism>
<gene>
    <name evidence="3" type="ORF">P375_09045</name>
</gene>
<dbReference type="AlphaFoldDB" id="A0A0A2XZU0"/>
<proteinExistence type="predicted"/>
<feature type="transmembrane region" description="Helical" evidence="1">
    <location>
        <begin position="57"/>
        <end position="80"/>
    </location>
</feature>
<sequence>MNLFGRMYDKTMQWSKHKFAVYWLLLVSFIEAIFFPIPPDVMLVPMSMSKPQKALRYAIYCGLASTIGGIIGYAVGYYAFDFIKDYISLWGYQSHWDTAVSWFEKWGILVVFVAGFSPIPYKVFTICAGVMQMTFLPFVATAFISRTARFMLVAKLSAWGGERFAAQLRNYIEIIGWGVVVLAICAYFLLK</sequence>
<dbReference type="GO" id="GO:0005886">
    <property type="term" value="C:plasma membrane"/>
    <property type="evidence" value="ECO:0007669"/>
    <property type="project" value="TreeGrafter"/>
</dbReference>
<feature type="domain" description="VTT" evidence="2">
    <location>
        <begin position="58"/>
        <end position="154"/>
    </location>
</feature>
<name>A0A0A2XZU0_9PAST</name>
<comment type="caution">
    <text evidence="3">The sequence shown here is derived from an EMBL/GenBank/DDBJ whole genome shotgun (WGS) entry which is preliminary data.</text>
</comment>
<keyword evidence="4" id="KW-1185">Reference proteome</keyword>
<evidence type="ECO:0000313" key="4">
    <source>
        <dbReference type="Proteomes" id="UP000030418"/>
    </source>
</evidence>
<keyword evidence="1" id="KW-0472">Membrane</keyword>
<dbReference type="PANTHER" id="PTHR42709:SF11">
    <property type="entry name" value="DEDA FAMILY PROTEIN"/>
    <property type="match status" value="1"/>
</dbReference>
<evidence type="ECO:0000313" key="3">
    <source>
        <dbReference type="EMBL" id="KGQ30799.1"/>
    </source>
</evidence>
<dbReference type="RefSeq" id="WP_039136198.1">
    <property type="nucleotide sequence ID" value="NZ_JPXY01000042.1"/>
</dbReference>
<evidence type="ECO:0000259" key="2">
    <source>
        <dbReference type="Pfam" id="PF09335"/>
    </source>
</evidence>
<feature type="transmembrane region" description="Helical" evidence="1">
    <location>
        <begin position="171"/>
        <end position="190"/>
    </location>
</feature>
<dbReference type="EMBL" id="JPXY01000042">
    <property type="protein sequence ID" value="KGQ30799.1"/>
    <property type="molecule type" value="Genomic_DNA"/>
</dbReference>
<evidence type="ECO:0000256" key="1">
    <source>
        <dbReference type="SAM" id="Phobius"/>
    </source>
</evidence>
<keyword evidence="1" id="KW-1133">Transmembrane helix</keyword>
<dbReference type="Pfam" id="PF09335">
    <property type="entry name" value="VTT_dom"/>
    <property type="match status" value="1"/>
</dbReference>